<evidence type="ECO:0000256" key="1">
    <source>
        <dbReference type="SAM" id="MobiDB-lite"/>
    </source>
</evidence>
<accession>A0ABN9XL11</accession>
<feature type="non-terminal residue" evidence="3">
    <location>
        <position position="1"/>
    </location>
</feature>
<evidence type="ECO:0000313" key="3">
    <source>
        <dbReference type="EMBL" id="CAK0899155.1"/>
    </source>
</evidence>
<reference evidence="3" key="1">
    <citation type="submission" date="2023-10" db="EMBL/GenBank/DDBJ databases">
        <authorList>
            <person name="Chen Y."/>
            <person name="Shah S."/>
            <person name="Dougan E. K."/>
            <person name="Thang M."/>
            <person name="Chan C."/>
        </authorList>
    </citation>
    <scope>NUCLEOTIDE SEQUENCE [LARGE SCALE GENOMIC DNA]</scope>
</reference>
<dbReference type="EMBL" id="CAUYUJ010020557">
    <property type="protein sequence ID" value="CAK0899155.1"/>
    <property type="molecule type" value="Genomic_DNA"/>
</dbReference>
<feature type="region of interest" description="Disordered" evidence="1">
    <location>
        <begin position="52"/>
        <end position="90"/>
    </location>
</feature>
<sequence length="135" mass="14192">YPSHRTVAMSMSRKGAAVVAAALLMSARLLQAEVVATSCSCLESTADGGCPCSEEEGMARGRPAHAGSSELSVDAVRPRADATRPQKAADRERLHYTGAQTVLSETFAEELAGGSDVHSLMCLLLHPSSWQCSES</sequence>
<protein>
    <submittedName>
        <fullName evidence="3">Uncharacterized protein</fullName>
    </submittedName>
</protein>
<evidence type="ECO:0000256" key="2">
    <source>
        <dbReference type="SAM" id="SignalP"/>
    </source>
</evidence>
<name>A0ABN9XL11_9DINO</name>
<gene>
    <name evidence="3" type="ORF">PCOR1329_LOCUS76737</name>
</gene>
<feature type="signal peptide" evidence="2">
    <location>
        <begin position="1"/>
        <end position="32"/>
    </location>
</feature>
<feature type="chain" id="PRO_5046177134" evidence="2">
    <location>
        <begin position="33"/>
        <end position="135"/>
    </location>
</feature>
<keyword evidence="2" id="KW-0732">Signal</keyword>
<feature type="compositionally biased region" description="Basic and acidic residues" evidence="1">
    <location>
        <begin position="76"/>
        <end position="90"/>
    </location>
</feature>
<dbReference type="Proteomes" id="UP001189429">
    <property type="component" value="Unassembled WGS sequence"/>
</dbReference>
<keyword evidence="4" id="KW-1185">Reference proteome</keyword>
<proteinExistence type="predicted"/>
<evidence type="ECO:0000313" key="4">
    <source>
        <dbReference type="Proteomes" id="UP001189429"/>
    </source>
</evidence>
<organism evidence="3 4">
    <name type="scientific">Prorocentrum cordatum</name>
    <dbReference type="NCBI Taxonomy" id="2364126"/>
    <lineage>
        <taxon>Eukaryota</taxon>
        <taxon>Sar</taxon>
        <taxon>Alveolata</taxon>
        <taxon>Dinophyceae</taxon>
        <taxon>Prorocentrales</taxon>
        <taxon>Prorocentraceae</taxon>
        <taxon>Prorocentrum</taxon>
    </lineage>
</organism>
<comment type="caution">
    <text evidence="3">The sequence shown here is derived from an EMBL/GenBank/DDBJ whole genome shotgun (WGS) entry which is preliminary data.</text>
</comment>